<protein>
    <submittedName>
        <fullName evidence="1">Uncharacterized protein</fullName>
    </submittedName>
</protein>
<organism evidence="1 2">
    <name type="scientific">Ktedonobacter racemifer DSM 44963</name>
    <dbReference type="NCBI Taxonomy" id="485913"/>
    <lineage>
        <taxon>Bacteria</taxon>
        <taxon>Bacillati</taxon>
        <taxon>Chloroflexota</taxon>
        <taxon>Ktedonobacteria</taxon>
        <taxon>Ktedonobacterales</taxon>
        <taxon>Ktedonobacteraceae</taxon>
        <taxon>Ktedonobacter</taxon>
    </lineage>
</organism>
<name>D6TS03_KTERA</name>
<evidence type="ECO:0000313" key="1">
    <source>
        <dbReference type="EMBL" id="EFH86076.1"/>
    </source>
</evidence>
<comment type="caution">
    <text evidence="1">The sequence shown here is derived from an EMBL/GenBank/DDBJ whole genome shotgun (WGS) entry which is preliminary data.</text>
</comment>
<dbReference type="InParanoid" id="D6TS03"/>
<gene>
    <name evidence="1" type="ORF">Krac_7345</name>
</gene>
<proteinExistence type="predicted"/>
<keyword evidence="2" id="KW-1185">Reference proteome</keyword>
<dbReference type="EMBL" id="ADVG01000002">
    <property type="protein sequence ID" value="EFH86076.1"/>
    <property type="molecule type" value="Genomic_DNA"/>
</dbReference>
<sequence>MCYAKALLQEEEEGIPFRYKGDALLNWKEGELL</sequence>
<dbReference type="Proteomes" id="UP000004508">
    <property type="component" value="Unassembled WGS sequence"/>
</dbReference>
<dbReference type="AlphaFoldDB" id="D6TS03"/>
<evidence type="ECO:0000313" key="2">
    <source>
        <dbReference type="Proteomes" id="UP000004508"/>
    </source>
</evidence>
<reference evidence="1 2" key="1">
    <citation type="journal article" date="2011" name="Stand. Genomic Sci.">
        <title>Non-contiguous finished genome sequence and contextual data of the filamentous soil bacterium Ktedonobacter racemifer type strain (SOSP1-21).</title>
        <authorList>
            <person name="Chang Y.J."/>
            <person name="Land M."/>
            <person name="Hauser L."/>
            <person name="Chertkov O."/>
            <person name="Del Rio T.G."/>
            <person name="Nolan M."/>
            <person name="Copeland A."/>
            <person name="Tice H."/>
            <person name="Cheng J.F."/>
            <person name="Lucas S."/>
            <person name="Han C."/>
            <person name="Goodwin L."/>
            <person name="Pitluck S."/>
            <person name="Ivanova N."/>
            <person name="Ovchinikova G."/>
            <person name="Pati A."/>
            <person name="Chen A."/>
            <person name="Palaniappan K."/>
            <person name="Mavromatis K."/>
            <person name="Liolios K."/>
            <person name="Brettin T."/>
            <person name="Fiebig A."/>
            <person name="Rohde M."/>
            <person name="Abt B."/>
            <person name="Goker M."/>
            <person name="Detter J.C."/>
            <person name="Woyke T."/>
            <person name="Bristow J."/>
            <person name="Eisen J.A."/>
            <person name="Markowitz V."/>
            <person name="Hugenholtz P."/>
            <person name="Kyrpides N.C."/>
            <person name="Klenk H.P."/>
            <person name="Lapidus A."/>
        </authorList>
    </citation>
    <scope>NUCLEOTIDE SEQUENCE [LARGE SCALE GENOMIC DNA]</scope>
    <source>
        <strain evidence="2">DSM 44963</strain>
    </source>
</reference>
<accession>D6TS03</accession>